<dbReference type="PANTHER" id="PTHR10491:SF4">
    <property type="entry name" value="METHIONINE ADENOSYLTRANSFERASE 2 SUBUNIT BETA"/>
    <property type="match status" value="1"/>
</dbReference>
<dbReference type="UniPathway" id="UPA00124"/>
<organism evidence="4 5">
    <name type="scientific">Thermohalobacter berrensis</name>
    <dbReference type="NCBI Taxonomy" id="99594"/>
    <lineage>
        <taxon>Bacteria</taxon>
        <taxon>Bacillati</taxon>
        <taxon>Bacillota</taxon>
        <taxon>Tissierellia</taxon>
        <taxon>Tissierellales</taxon>
        <taxon>Thermohalobacteraceae</taxon>
        <taxon>Thermohalobacter</taxon>
    </lineage>
</organism>
<evidence type="ECO:0000313" key="4">
    <source>
        <dbReference type="EMBL" id="RKD29017.1"/>
    </source>
</evidence>
<comment type="caution">
    <text evidence="4">The sequence shown here is derived from an EMBL/GenBank/DDBJ whole genome shotgun (WGS) entry which is preliminary data.</text>
</comment>
<accession>A0A419SUX9</accession>
<proteinExistence type="inferred from homology"/>
<dbReference type="SUPFAM" id="SSF51735">
    <property type="entry name" value="NAD(P)-binding Rossmann-fold domains"/>
    <property type="match status" value="1"/>
</dbReference>
<protein>
    <recommendedName>
        <fullName evidence="2">dTDP-4-dehydrorhamnose reductase</fullName>
        <ecNumber evidence="2">1.1.1.133</ecNumber>
    </recommendedName>
</protein>
<dbReference type="InterPro" id="IPR029903">
    <property type="entry name" value="RmlD-like-bd"/>
</dbReference>
<sequence length="291" mass="33530">MGKEKLLLIGANGFISSRINKEYKTKFDIYPLTRKELDITNFKKAEEIIKEIKPDIIVHSAAISSTNACENNIELAYKVNVEASVNIAKIANETGAKVLFFSSEQVFNGNTNEGPYSEEDKALPNTVYGETKLKAEELMVKELNELWILRLSWMFGLPERMTSNNPNLFWKVINALILDKPISVAANEYRGITYVYDLINNLERIFNLPYGIYHFGSTNEKSTYETAVFMLKEMGISDKRIEKIIIKDEEKYKDKIRDLRLSYNKIKSFGININTSQDSIKRAMREFNFKI</sequence>
<dbReference type="Gene3D" id="3.40.50.720">
    <property type="entry name" value="NAD(P)-binding Rossmann-like Domain"/>
    <property type="match status" value="1"/>
</dbReference>
<dbReference type="OrthoDB" id="9808602at2"/>
<dbReference type="EC" id="1.1.1.133" evidence="2"/>
<reference evidence="4 5" key="1">
    <citation type="submission" date="2016-08" db="EMBL/GenBank/DDBJ databases">
        <title>Novel Firmicutes and Novel Genomes.</title>
        <authorList>
            <person name="Poppleton D.I."/>
            <person name="Gribaldo S."/>
        </authorList>
    </citation>
    <scope>NUCLEOTIDE SEQUENCE [LARGE SCALE GENOMIC DNA]</scope>
    <source>
        <strain evidence="4 5">CTT3</strain>
    </source>
</reference>
<gene>
    <name evidence="4" type="ORF">BET03_06635</name>
</gene>
<dbReference type="Proteomes" id="UP000284177">
    <property type="component" value="Unassembled WGS sequence"/>
</dbReference>
<dbReference type="AlphaFoldDB" id="A0A419SUX9"/>
<name>A0A419SUX9_9FIRM</name>
<dbReference type="EMBL" id="MCIB01000039">
    <property type="protein sequence ID" value="RKD29017.1"/>
    <property type="molecule type" value="Genomic_DNA"/>
</dbReference>
<dbReference type="CDD" id="cd05254">
    <property type="entry name" value="dTDP_HR_like_SDR_e"/>
    <property type="match status" value="1"/>
</dbReference>
<dbReference type="RefSeq" id="WP_120170677.1">
    <property type="nucleotide sequence ID" value="NZ_MCIB01000039.1"/>
</dbReference>
<dbReference type="GO" id="GO:0008831">
    <property type="term" value="F:dTDP-4-dehydrorhamnose reductase activity"/>
    <property type="evidence" value="ECO:0007669"/>
    <property type="project" value="UniProtKB-EC"/>
</dbReference>
<evidence type="ECO:0000256" key="2">
    <source>
        <dbReference type="RuleBase" id="RU364082"/>
    </source>
</evidence>
<evidence type="ECO:0000259" key="3">
    <source>
        <dbReference type="Pfam" id="PF04321"/>
    </source>
</evidence>
<dbReference type="InterPro" id="IPR036291">
    <property type="entry name" value="NAD(P)-bd_dom_sf"/>
</dbReference>
<comment type="similarity">
    <text evidence="1 2">Belongs to the dTDP-4-dehydrorhamnose reductase family.</text>
</comment>
<feature type="domain" description="RmlD-like substrate binding" evidence="3">
    <location>
        <begin position="5"/>
        <end position="287"/>
    </location>
</feature>
<dbReference type="InterPro" id="IPR005913">
    <property type="entry name" value="dTDP_dehydrorham_reduct"/>
</dbReference>
<keyword evidence="2" id="KW-0560">Oxidoreductase</keyword>
<keyword evidence="5" id="KW-1185">Reference proteome</keyword>
<dbReference type="Pfam" id="PF04321">
    <property type="entry name" value="RmlD_sub_bind"/>
    <property type="match status" value="1"/>
</dbReference>
<dbReference type="PANTHER" id="PTHR10491">
    <property type="entry name" value="DTDP-4-DEHYDRORHAMNOSE REDUCTASE"/>
    <property type="match status" value="1"/>
</dbReference>
<keyword evidence="2" id="KW-0521">NADP</keyword>
<dbReference type="GO" id="GO:0019305">
    <property type="term" value="P:dTDP-rhamnose biosynthetic process"/>
    <property type="evidence" value="ECO:0007669"/>
    <property type="project" value="UniProtKB-UniPathway"/>
</dbReference>
<comment type="function">
    <text evidence="2">Catalyzes the reduction of dTDP-6-deoxy-L-lyxo-4-hexulose to yield dTDP-L-rhamnose.</text>
</comment>
<evidence type="ECO:0000313" key="5">
    <source>
        <dbReference type="Proteomes" id="UP000284177"/>
    </source>
</evidence>
<evidence type="ECO:0000256" key="1">
    <source>
        <dbReference type="ARBA" id="ARBA00010944"/>
    </source>
</evidence>
<comment type="pathway">
    <text evidence="2">Carbohydrate biosynthesis; dTDP-L-rhamnose biosynthesis.</text>
</comment>